<organism evidence="1 2">
    <name type="scientific">Oryza rufipogon</name>
    <name type="common">Brownbeard rice</name>
    <name type="synonym">Asian wild rice</name>
    <dbReference type="NCBI Taxonomy" id="4529"/>
    <lineage>
        <taxon>Eukaryota</taxon>
        <taxon>Viridiplantae</taxon>
        <taxon>Streptophyta</taxon>
        <taxon>Embryophyta</taxon>
        <taxon>Tracheophyta</taxon>
        <taxon>Spermatophyta</taxon>
        <taxon>Magnoliopsida</taxon>
        <taxon>Liliopsida</taxon>
        <taxon>Poales</taxon>
        <taxon>Poaceae</taxon>
        <taxon>BOP clade</taxon>
        <taxon>Oryzoideae</taxon>
        <taxon>Oryzeae</taxon>
        <taxon>Oryzinae</taxon>
        <taxon>Oryza</taxon>
    </lineage>
</organism>
<dbReference type="HOGENOM" id="CLU_2593870_0_0_1"/>
<keyword evidence="2" id="KW-1185">Reference proteome</keyword>
<name>A0A0E0MVK4_ORYRU</name>
<dbReference type="Proteomes" id="UP000008022">
    <property type="component" value="Unassembled WGS sequence"/>
</dbReference>
<accession>A0A0E0MVK4</accession>
<reference evidence="1" key="2">
    <citation type="submission" date="2015-06" db="UniProtKB">
        <authorList>
            <consortium name="EnsemblPlants"/>
        </authorList>
    </citation>
    <scope>IDENTIFICATION</scope>
</reference>
<sequence length="91" mass="10042">MPPLVGGVQLEDGGLETVVERKVKGGRSETMTYGSRYHTRNEEVRGDQNPLWTQGALPPWATGPWAVGLKNKKTILLTEDGGMENLLFTIF</sequence>
<dbReference type="EnsemblPlants" id="ORUFI01G14920.1">
    <property type="protein sequence ID" value="ORUFI01G14920.1"/>
    <property type="gene ID" value="ORUFI01G14920"/>
</dbReference>
<dbReference type="OMA" id="WTQGALP"/>
<protein>
    <submittedName>
        <fullName evidence="1">Uncharacterized protein</fullName>
    </submittedName>
</protein>
<dbReference type="Gramene" id="ORUFI01G14920.1">
    <property type="protein sequence ID" value="ORUFI01G14920.1"/>
    <property type="gene ID" value="ORUFI01G14920"/>
</dbReference>
<reference evidence="2" key="1">
    <citation type="submission" date="2013-06" db="EMBL/GenBank/DDBJ databases">
        <authorList>
            <person name="Zhao Q."/>
        </authorList>
    </citation>
    <scope>NUCLEOTIDE SEQUENCE</scope>
    <source>
        <strain evidence="2">cv. W1943</strain>
    </source>
</reference>
<dbReference type="AlphaFoldDB" id="A0A0E0MVK4"/>
<evidence type="ECO:0000313" key="2">
    <source>
        <dbReference type="Proteomes" id="UP000008022"/>
    </source>
</evidence>
<proteinExistence type="predicted"/>
<evidence type="ECO:0000313" key="1">
    <source>
        <dbReference type="EnsemblPlants" id="ORUFI01G14920.1"/>
    </source>
</evidence>